<accession>A0ACC2NJ02</accession>
<sequence length="196" mass="21134">MSTVCLHNFLLRENANIDVDRHRYGDDADDDSEDSGDDTSDDGVSTGESMSTETTNHTSDFAETSENDSESDSHEASTEEVNEVDVVESDDDSGGSAHGSEASYAHQPHDIGEPNFMASSDELENPESSASDVSSDPSSGRQSDETTSSGSCASDDSSSDDDGGIMANRGADWIRCTLTDYFVSREGNVRWQWNYI</sequence>
<comment type="caution">
    <text evidence="1">The sequence shown here is derived from an EMBL/GenBank/DDBJ whole genome shotgun (WGS) entry which is preliminary data.</text>
</comment>
<gene>
    <name evidence="1" type="ORF">QAD02_002427</name>
</gene>
<name>A0ACC2NJ02_9HYME</name>
<protein>
    <submittedName>
        <fullName evidence="1">Uncharacterized protein</fullName>
    </submittedName>
</protein>
<keyword evidence="2" id="KW-1185">Reference proteome</keyword>
<evidence type="ECO:0000313" key="2">
    <source>
        <dbReference type="Proteomes" id="UP001239111"/>
    </source>
</evidence>
<proteinExistence type="predicted"/>
<organism evidence="1 2">
    <name type="scientific">Eretmocerus hayati</name>
    <dbReference type="NCBI Taxonomy" id="131215"/>
    <lineage>
        <taxon>Eukaryota</taxon>
        <taxon>Metazoa</taxon>
        <taxon>Ecdysozoa</taxon>
        <taxon>Arthropoda</taxon>
        <taxon>Hexapoda</taxon>
        <taxon>Insecta</taxon>
        <taxon>Pterygota</taxon>
        <taxon>Neoptera</taxon>
        <taxon>Endopterygota</taxon>
        <taxon>Hymenoptera</taxon>
        <taxon>Apocrita</taxon>
        <taxon>Proctotrupomorpha</taxon>
        <taxon>Chalcidoidea</taxon>
        <taxon>Aphelinidae</taxon>
        <taxon>Aphelininae</taxon>
        <taxon>Eretmocerus</taxon>
    </lineage>
</organism>
<reference evidence="1" key="1">
    <citation type="submission" date="2023-04" db="EMBL/GenBank/DDBJ databases">
        <title>A chromosome-level genome assembly of the parasitoid wasp Eretmocerus hayati.</title>
        <authorList>
            <person name="Zhong Y."/>
            <person name="Liu S."/>
            <person name="Liu Y."/>
        </authorList>
    </citation>
    <scope>NUCLEOTIDE SEQUENCE</scope>
    <source>
        <strain evidence="1">ZJU_SS_LIU_2023</strain>
    </source>
</reference>
<dbReference type="EMBL" id="CM056743">
    <property type="protein sequence ID" value="KAJ8671168.1"/>
    <property type="molecule type" value="Genomic_DNA"/>
</dbReference>
<evidence type="ECO:0000313" key="1">
    <source>
        <dbReference type="EMBL" id="KAJ8671168.1"/>
    </source>
</evidence>
<dbReference type="Proteomes" id="UP001239111">
    <property type="component" value="Chromosome 3"/>
</dbReference>